<feature type="region of interest" description="Disordered" evidence="1">
    <location>
        <begin position="237"/>
        <end position="321"/>
    </location>
</feature>
<comment type="caution">
    <text evidence="2">The sequence shown here is derived from an EMBL/GenBank/DDBJ whole genome shotgun (WGS) entry which is preliminary data.</text>
</comment>
<gene>
    <name evidence="2" type="ORF">C1SCF055_LOCUS37683</name>
</gene>
<sequence>MAATGNTLAPLLPRRGYRRREFGETWVALHFVASSGTLEKARSTPVAVIHEDDLVSSCFIQKRSLQSNLLCELELFRLCPQKVLASAHPNLLLPASPFSDAFPPGFTPGELLLGPLPRSSSLISNGSTLSLQRTSSVQANGRPYPPGLGWTPQVTPHDEGLQRKLSFGFSLEEPKLRRTTTDLDAVLEAQMQDHYFSRELLLFYAGAVSDPQESSPAEAGFLWPKPGFFRMQPIDASEKATAETQKKVPQEPKPKTKPEPKVPPPPPKANNPKEGKAVHTGKGSSQGANGTGWKGYGKGQGWHGWQGWPKGWSKGWETWGW</sequence>
<keyword evidence="4" id="KW-1185">Reference proteome</keyword>
<dbReference type="EMBL" id="CAMXCT020005556">
    <property type="protein sequence ID" value="CAL1166012.1"/>
    <property type="molecule type" value="Genomic_DNA"/>
</dbReference>
<organism evidence="2">
    <name type="scientific">Cladocopium goreaui</name>
    <dbReference type="NCBI Taxonomy" id="2562237"/>
    <lineage>
        <taxon>Eukaryota</taxon>
        <taxon>Sar</taxon>
        <taxon>Alveolata</taxon>
        <taxon>Dinophyceae</taxon>
        <taxon>Suessiales</taxon>
        <taxon>Symbiodiniaceae</taxon>
        <taxon>Cladocopium</taxon>
    </lineage>
</organism>
<dbReference type="Proteomes" id="UP001152797">
    <property type="component" value="Unassembled WGS sequence"/>
</dbReference>
<dbReference type="AlphaFoldDB" id="A0A9P1DLR3"/>
<proteinExistence type="predicted"/>
<reference evidence="3 4" key="2">
    <citation type="submission" date="2024-05" db="EMBL/GenBank/DDBJ databases">
        <authorList>
            <person name="Chen Y."/>
            <person name="Shah S."/>
            <person name="Dougan E. K."/>
            <person name="Thang M."/>
            <person name="Chan C."/>
        </authorList>
    </citation>
    <scope>NUCLEOTIDE SEQUENCE [LARGE SCALE GENOMIC DNA]</scope>
</reference>
<dbReference type="EMBL" id="CAMXCT010005556">
    <property type="protein sequence ID" value="CAI4012637.1"/>
    <property type="molecule type" value="Genomic_DNA"/>
</dbReference>
<dbReference type="EMBL" id="CAMXCT030005556">
    <property type="protein sequence ID" value="CAL4799949.1"/>
    <property type="molecule type" value="Genomic_DNA"/>
</dbReference>
<feature type="compositionally biased region" description="Gly residues" evidence="1">
    <location>
        <begin position="289"/>
        <end position="304"/>
    </location>
</feature>
<protein>
    <submittedName>
        <fullName evidence="2">Uncharacterized protein</fullName>
    </submittedName>
</protein>
<evidence type="ECO:0000256" key="1">
    <source>
        <dbReference type="SAM" id="MobiDB-lite"/>
    </source>
</evidence>
<feature type="compositionally biased region" description="Basic and acidic residues" evidence="1">
    <location>
        <begin position="237"/>
        <end position="260"/>
    </location>
</feature>
<reference evidence="2" key="1">
    <citation type="submission" date="2022-10" db="EMBL/GenBank/DDBJ databases">
        <authorList>
            <person name="Chen Y."/>
            <person name="Dougan E. K."/>
            <person name="Chan C."/>
            <person name="Rhodes N."/>
            <person name="Thang M."/>
        </authorList>
    </citation>
    <scope>NUCLEOTIDE SEQUENCE</scope>
</reference>
<evidence type="ECO:0000313" key="2">
    <source>
        <dbReference type="EMBL" id="CAI4012637.1"/>
    </source>
</evidence>
<evidence type="ECO:0000313" key="3">
    <source>
        <dbReference type="EMBL" id="CAL4799949.1"/>
    </source>
</evidence>
<accession>A0A9P1DLR3</accession>
<name>A0A9P1DLR3_9DINO</name>
<evidence type="ECO:0000313" key="4">
    <source>
        <dbReference type="Proteomes" id="UP001152797"/>
    </source>
</evidence>